<evidence type="ECO:0000256" key="6">
    <source>
        <dbReference type="ARBA" id="ARBA00038999"/>
    </source>
</evidence>
<comment type="catalytic activity">
    <reaction evidence="8">
        <text>L-threonyl-[protein] + ATP = O-phospho-L-threonyl-[protein] + ADP + H(+)</text>
        <dbReference type="Rhea" id="RHEA:46608"/>
        <dbReference type="Rhea" id="RHEA-COMP:11060"/>
        <dbReference type="Rhea" id="RHEA-COMP:11605"/>
        <dbReference type="ChEBI" id="CHEBI:15378"/>
        <dbReference type="ChEBI" id="CHEBI:30013"/>
        <dbReference type="ChEBI" id="CHEBI:30616"/>
        <dbReference type="ChEBI" id="CHEBI:61977"/>
        <dbReference type="ChEBI" id="CHEBI:456216"/>
        <dbReference type="EC" id="2.7.12.2"/>
    </reaction>
</comment>
<comment type="catalytic activity">
    <reaction evidence="7">
        <text>L-seryl-[protein] + ATP = O-phospho-L-seryl-[protein] + ADP + H(+)</text>
        <dbReference type="Rhea" id="RHEA:17989"/>
        <dbReference type="Rhea" id="RHEA-COMP:9863"/>
        <dbReference type="Rhea" id="RHEA-COMP:11604"/>
        <dbReference type="ChEBI" id="CHEBI:15378"/>
        <dbReference type="ChEBI" id="CHEBI:29999"/>
        <dbReference type="ChEBI" id="CHEBI:30616"/>
        <dbReference type="ChEBI" id="CHEBI:83421"/>
        <dbReference type="ChEBI" id="CHEBI:456216"/>
        <dbReference type="EC" id="2.7.12.2"/>
    </reaction>
</comment>
<keyword evidence="13" id="KW-1185">Reference proteome</keyword>
<sequence length="332" mass="38025">MKFKMNYISNNQNENKFFSSTQKQYICKSRQTATTNLKQYVQQNSAVAVHKTRKKTSGAIILPDKGIKIKQGVQKLSGGSFNTNESNNDGNRSDILKDVSELKELGNLGMFVARSLIMLISFINIFFFFWLLQVKKALHKPTNQILAVKCINFNEKNKRKQFCDELMLFLNFKHPNIVSFRGTCVDAKNGQVLIGLEFMTNGSLEDLIKQYNKIAESAAKSICKDLVEALYYLEQSKLIHRDIKPANILLDQNCTAKLADFGIAKSLESTHGTIMAKTQIGTMVYMSPERMMGEEFSFSFRFSLFYSNSQTKIIFFFFFFFGISLQLSKRYL</sequence>
<keyword evidence="10" id="KW-1133">Transmembrane helix</keyword>
<evidence type="ECO:0000256" key="7">
    <source>
        <dbReference type="ARBA" id="ARBA00049014"/>
    </source>
</evidence>
<dbReference type="PROSITE" id="PS50011">
    <property type="entry name" value="PROTEIN_KINASE_DOM"/>
    <property type="match status" value="1"/>
</dbReference>
<comment type="catalytic activity">
    <reaction evidence="9">
        <text>L-tyrosyl-[protein] + ATP = O-phospho-L-tyrosyl-[protein] + ADP + H(+)</text>
        <dbReference type="Rhea" id="RHEA:10596"/>
        <dbReference type="Rhea" id="RHEA-COMP:10136"/>
        <dbReference type="Rhea" id="RHEA-COMP:20101"/>
        <dbReference type="ChEBI" id="CHEBI:15378"/>
        <dbReference type="ChEBI" id="CHEBI:30616"/>
        <dbReference type="ChEBI" id="CHEBI:46858"/>
        <dbReference type="ChEBI" id="CHEBI:61978"/>
        <dbReference type="ChEBI" id="CHEBI:456216"/>
        <dbReference type="EC" id="2.7.12.2"/>
    </reaction>
</comment>
<dbReference type="Gene3D" id="1.10.510.10">
    <property type="entry name" value="Transferase(Phosphotransferase) domain 1"/>
    <property type="match status" value="1"/>
</dbReference>
<evidence type="ECO:0000256" key="10">
    <source>
        <dbReference type="SAM" id="Phobius"/>
    </source>
</evidence>
<dbReference type="PANTHER" id="PTHR48013:SF9">
    <property type="entry name" value="DUAL SPECIFICITY MITOGEN-ACTIVATED PROTEIN KINASE KINASE 5"/>
    <property type="match status" value="1"/>
</dbReference>
<dbReference type="SMART" id="SM00220">
    <property type="entry name" value="S_TKc"/>
    <property type="match status" value="1"/>
</dbReference>
<dbReference type="AlphaFoldDB" id="X6NDS6"/>
<protein>
    <recommendedName>
        <fullName evidence="6">mitogen-activated protein kinase kinase</fullName>
        <ecNumber evidence="6">2.7.12.2</ecNumber>
    </recommendedName>
</protein>
<evidence type="ECO:0000256" key="9">
    <source>
        <dbReference type="ARBA" id="ARBA00051693"/>
    </source>
</evidence>
<dbReference type="OrthoDB" id="10252354at2759"/>
<dbReference type="GO" id="GO:0004708">
    <property type="term" value="F:MAP kinase kinase activity"/>
    <property type="evidence" value="ECO:0007669"/>
    <property type="project" value="UniProtKB-EC"/>
</dbReference>
<comment type="similarity">
    <text evidence="5">Belongs to the protein kinase superfamily. STE Ser/Thr protein kinase family. MAP kinase kinase subfamily.</text>
</comment>
<dbReference type="EMBL" id="ASPP01009634">
    <property type="protein sequence ID" value="ETO23874.1"/>
    <property type="molecule type" value="Genomic_DNA"/>
</dbReference>
<accession>X6NDS6</accession>
<proteinExistence type="inferred from homology"/>
<dbReference type="PANTHER" id="PTHR48013">
    <property type="entry name" value="DUAL SPECIFICITY MITOGEN-ACTIVATED PROTEIN KINASE KINASE 5-RELATED"/>
    <property type="match status" value="1"/>
</dbReference>
<keyword evidence="2" id="KW-0547">Nucleotide-binding</keyword>
<feature type="transmembrane region" description="Helical" evidence="10">
    <location>
        <begin position="111"/>
        <end position="132"/>
    </location>
</feature>
<keyword evidence="4" id="KW-0067">ATP-binding</keyword>
<evidence type="ECO:0000259" key="11">
    <source>
        <dbReference type="PROSITE" id="PS50011"/>
    </source>
</evidence>
<dbReference type="PROSITE" id="PS00108">
    <property type="entry name" value="PROTEIN_KINASE_ST"/>
    <property type="match status" value="1"/>
</dbReference>
<evidence type="ECO:0000256" key="4">
    <source>
        <dbReference type="ARBA" id="ARBA00022840"/>
    </source>
</evidence>
<keyword evidence="3 12" id="KW-0418">Kinase</keyword>
<dbReference type="SUPFAM" id="SSF56112">
    <property type="entry name" value="Protein kinase-like (PK-like)"/>
    <property type="match status" value="1"/>
</dbReference>
<evidence type="ECO:0000256" key="5">
    <source>
        <dbReference type="ARBA" id="ARBA00038035"/>
    </source>
</evidence>
<evidence type="ECO:0000256" key="8">
    <source>
        <dbReference type="ARBA" id="ARBA00049299"/>
    </source>
</evidence>
<dbReference type="InterPro" id="IPR011009">
    <property type="entry name" value="Kinase-like_dom_sf"/>
</dbReference>
<keyword evidence="1" id="KW-0808">Transferase</keyword>
<dbReference type="InterPro" id="IPR008271">
    <property type="entry name" value="Ser/Thr_kinase_AS"/>
</dbReference>
<evidence type="ECO:0000313" key="13">
    <source>
        <dbReference type="Proteomes" id="UP000023152"/>
    </source>
</evidence>
<dbReference type="EC" id="2.7.12.2" evidence="6"/>
<feature type="non-terminal residue" evidence="12">
    <location>
        <position position="332"/>
    </location>
</feature>
<reference evidence="12 13" key="1">
    <citation type="journal article" date="2013" name="Curr. Biol.">
        <title>The Genome of the Foraminiferan Reticulomyxa filosa.</title>
        <authorList>
            <person name="Glockner G."/>
            <person name="Hulsmann N."/>
            <person name="Schleicher M."/>
            <person name="Noegel A.A."/>
            <person name="Eichinger L."/>
            <person name="Gallinger C."/>
            <person name="Pawlowski J."/>
            <person name="Sierra R."/>
            <person name="Euteneuer U."/>
            <person name="Pillet L."/>
            <person name="Moustafa A."/>
            <person name="Platzer M."/>
            <person name="Groth M."/>
            <person name="Szafranski K."/>
            <person name="Schliwa M."/>
        </authorList>
    </citation>
    <scope>NUCLEOTIDE SEQUENCE [LARGE SCALE GENOMIC DNA]</scope>
</reference>
<dbReference type="Proteomes" id="UP000023152">
    <property type="component" value="Unassembled WGS sequence"/>
</dbReference>
<dbReference type="GO" id="GO:0005524">
    <property type="term" value="F:ATP binding"/>
    <property type="evidence" value="ECO:0007669"/>
    <property type="project" value="UniProtKB-KW"/>
</dbReference>
<organism evidence="12 13">
    <name type="scientific">Reticulomyxa filosa</name>
    <dbReference type="NCBI Taxonomy" id="46433"/>
    <lineage>
        <taxon>Eukaryota</taxon>
        <taxon>Sar</taxon>
        <taxon>Rhizaria</taxon>
        <taxon>Retaria</taxon>
        <taxon>Foraminifera</taxon>
        <taxon>Monothalamids</taxon>
        <taxon>Reticulomyxidae</taxon>
        <taxon>Reticulomyxa</taxon>
    </lineage>
</organism>
<feature type="transmembrane region" description="Helical" evidence="10">
    <location>
        <begin position="311"/>
        <end position="328"/>
    </location>
</feature>
<gene>
    <name evidence="12" type="ORF">RFI_13286</name>
</gene>
<evidence type="ECO:0000256" key="2">
    <source>
        <dbReference type="ARBA" id="ARBA00022741"/>
    </source>
</evidence>
<keyword evidence="10" id="KW-0812">Transmembrane</keyword>
<dbReference type="Pfam" id="PF00069">
    <property type="entry name" value="Pkinase"/>
    <property type="match status" value="1"/>
</dbReference>
<keyword evidence="10" id="KW-0472">Membrane</keyword>
<comment type="caution">
    <text evidence="12">The sequence shown here is derived from an EMBL/GenBank/DDBJ whole genome shotgun (WGS) entry which is preliminary data.</text>
</comment>
<evidence type="ECO:0000256" key="3">
    <source>
        <dbReference type="ARBA" id="ARBA00022777"/>
    </source>
</evidence>
<name>X6NDS6_RETFI</name>
<dbReference type="InterPro" id="IPR000719">
    <property type="entry name" value="Prot_kinase_dom"/>
</dbReference>
<feature type="domain" description="Protein kinase" evidence="11">
    <location>
        <begin position="81"/>
        <end position="332"/>
    </location>
</feature>
<evidence type="ECO:0000256" key="1">
    <source>
        <dbReference type="ARBA" id="ARBA00022679"/>
    </source>
</evidence>
<evidence type="ECO:0000313" key="12">
    <source>
        <dbReference type="EMBL" id="ETO23874.1"/>
    </source>
</evidence>